<dbReference type="PANTHER" id="PTHR13479">
    <property type="entry name" value="30S RIBOSOMAL PROTEIN S18"/>
    <property type="match status" value="1"/>
</dbReference>
<dbReference type="EMBL" id="MHRK01000047">
    <property type="protein sequence ID" value="OHA22793.1"/>
    <property type="molecule type" value="Genomic_DNA"/>
</dbReference>
<dbReference type="PANTHER" id="PTHR13479:SF40">
    <property type="entry name" value="SMALL RIBOSOMAL SUBUNIT PROTEIN BS18M"/>
    <property type="match status" value="1"/>
</dbReference>
<comment type="function">
    <text evidence="4">Binds as a heterodimer with protein bS6 to the central domain of the 16S rRNA, where it helps stabilize the platform of the 30S subunit.</text>
</comment>
<evidence type="ECO:0000256" key="1">
    <source>
        <dbReference type="ARBA" id="ARBA00005589"/>
    </source>
</evidence>
<accession>A0A1G2MG35</accession>
<organism evidence="6 7">
    <name type="scientific">Candidatus Taylorbacteria bacterium RIFCSPHIGHO2_02_FULL_43_32b</name>
    <dbReference type="NCBI Taxonomy" id="1802306"/>
    <lineage>
        <taxon>Bacteria</taxon>
        <taxon>Candidatus Tayloriibacteriota</taxon>
    </lineage>
</organism>
<comment type="similarity">
    <text evidence="1 4 5">Belongs to the bacterial ribosomal protein bS18 family.</text>
</comment>
<keyword evidence="2 4" id="KW-0689">Ribosomal protein</keyword>
<comment type="caution">
    <text evidence="6">The sequence shown here is derived from an EMBL/GenBank/DDBJ whole genome shotgun (WGS) entry which is preliminary data.</text>
</comment>
<evidence type="ECO:0000256" key="4">
    <source>
        <dbReference type="HAMAP-Rule" id="MF_00270"/>
    </source>
</evidence>
<gene>
    <name evidence="4" type="primary">rpsR</name>
    <name evidence="6" type="ORF">A3C72_02665</name>
</gene>
<reference evidence="6 7" key="1">
    <citation type="journal article" date="2016" name="Nat. Commun.">
        <title>Thousands of microbial genomes shed light on interconnected biogeochemical processes in an aquifer system.</title>
        <authorList>
            <person name="Anantharaman K."/>
            <person name="Brown C.T."/>
            <person name="Hug L.A."/>
            <person name="Sharon I."/>
            <person name="Castelle C.J."/>
            <person name="Probst A.J."/>
            <person name="Thomas B.C."/>
            <person name="Singh A."/>
            <person name="Wilkins M.J."/>
            <person name="Karaoz U."/>
            <person name="Brodie E.L."/>
            <person name="Williams K.H."/>
            <person name="Hubbard S.S."/>
            <person name="Banfield J.F."/>
        </authorList>
    </citation>
    <scope>NUCLEOTIDE SEQUENCE [LARGE SCALE GENOMIC DNA]</scope>
</reference>
<dbReference type="GO" id="GO:0070181">
    <property type="term" value="F:small ribosomal subunit rRNA binding"/>
    <property type="evidence" value="ECO:0007669"/>
    <property type="project" value="TreeGrafter"/>
</dbReference>
<dbReference type="GO" id="GO:0006412">
    <property type="term" value="P:translation"/>
    <property type="evidence" value="ECO:0007669"/>
    <property type="project" value="UniProtKB-UniRule"/>
</dbReference>
<proteinExistence type="inferred from homology"/>
<sequence>MAFAKKQCYFTQNNIKHVDYKDLELLKKFLGPQGNIMARKRSGVSSKYQRKLAEAVKRARYMGLLPYIAR</sequence>
<dbReference type="InterPro" id="IPR001648">
    <property type="entry name" value="Ribosomal_bS18"/>
</dbReference>
<keyword evidence="4" id="KW-0694">RNA-binding</keyword>
<protein>
    <recommendedName>
        <fullName evidence="4">Small ribosomal subunit protein bS18</fullName>
    </recommendedName>
</protein>
<dbReference type="GO" id="GO:0003735">
    <property type="term" value="F:structural constituent of ribosome"/>
    <property type="evidence" value="ECO:0007669"/>
    <property type="project" value="InterPro"/>
</dbReference>
<evidence type="ECO:0000256" key="3">
    <source>
        <dbReference type="ARBA" id="ARBA00023274"/>
    </source>
</evidence>
<evidence type="ECO:0000256" key="2">
    <source>
        <dbReference type="ARBA" id="ARBA00022980"/>
    </source>
</evidence>
<dbReference type="NCBIfam" id="TIGR00165">
    <property type="entry name" value="S18"/>
    <property type="match status" value="1"/>
</dbReference>
<evidence type="ECO:0000313" key="7">
    <source>
        <dbReference type="Proteomes" id="UP000177130"/>
    </source>
</evidence>
<evidence type="ECO:0000313" key="6">
    <source>
        <dbReference type="EMBL" id="OHA22793.1"/>
    </source>
</evidence>
<evidence type="ECO:0000256" key="5">
    <source>
        <dbReference type="RuleBase" id="RU003910"/>
    </source>
</evidence>
<dbReference type="Pfam" id="PF01084">
    <property type="entry name" value="Ribosomal_S18"/>
    <property type="match status" value="1"/>
</dbReference>
<dbReference type="STRING" id="1802306.A3C72_02665"/>
<dbReference type="Proteomes" id="UP000177130">
    <property type="component" value="Unassembled WGS sequence"/>
</dbReference>
<dbReference type="HAMAP" id="MF_00270">
    <property type="entry name" value="Ribosomal_bS18"/>
    <property type="match status" value="1"/>
</dbReference>
<keyword evidence="4" id="KW-0699">rRNA-binding</keyword>
<dbReference type="AlphaFoldDB" id="A0A1G2MG35"/>
<dbReference type="PRINTS" id="PR00974">
    <property type="entry name" value="RIBOSOMALS18"/>
</dbReference>
<keyword evidence="3 4" id="KW-0687">Ribonucleoprotein</keyword>
<name>A0A1G2MG35_9BACT</name>
<dbReference type="GO" id="GO:0022627">
    <property type="term" value="C:cytosolic small ribosomal subunit"/>
    <property type="evidence" value="ECO:0007669"/>
    <property type="project" value="TreeGrafter"/>
</dbReference>
<dbReference type="SUPFAM" id="SSF46911">
    <property type="entry name" value="Ribosomal protein S18"/>
    <property type="match status" value="1"/>
</dbReference>
<dbReference type="InterPro" id="IPR036870">
    <property type="entry name" value="Ribosomal_bS18_sf"/>
</dbReference>
<comment type="subunit">
    <text evidence="4">Part of the 30S ribosomal subunit. Forms a tight heterodimer with protein bS6.</text>
</comment>
<dbReference type="Gene3D" id="4.10.640.10">
    <property type="entry name" value="Ribosomal protein S18"/>
    <property type="match status" value="1"/>
</dbReference>